<dbReference type="Proteomes" id="UP000278907">
    <property type="component" value="Unassembled WGS sequence"/>
</dbReference>
<reference evidence="2 3" key="1">
    <citation type="submission" date="2018-09" db="EMBL/GenBank/DDBJ databases">
        <authorList>
            <person name="Livingstone P.G."/>
            <person name="Whitworth D.E."/>
        </authorList>
    </citation>
    <scope>NUCLEOTIDE SEQUENCE [LARGE SCALE GENOMIC DNA]</scope>
    <source>
        <strain evidence="2 3">CA031B</strain>
    </source>
</reference>
<dbReference type="Gene3D" id="3.30.720.110">
    <property type="match status" value="1"/>
</dbReference>
<name>A0ABX9QHD9_9BACT</name>
<dbReference type="SUPFAM" id="SSF54593">
    <property type="entry name" value="Glyoxalase/Bleomycin resistance protein/Dihydroxybiphenyl dioxygenase"/>
    <property type="match status" value="1"/>
</dbReference>
<organism evidence="2 3">
    <name type="scientific">Corallococcus praedator</name>
    <dbReference type="NCBI Taxonomy" id="2316724"/>
    <lineage>
        <taxon>Bacteria</taxon>
        <taxon>Pseudomonadati</taxon>
        <taxon>Myxococcota</taxon>
        <taxon>Myxococcia</taxon>
        <taxon>Myxococcales</taxon>
        <taxon>Cystobacterineae</taxon>
        <taxon>Myxococcaceae</taxon>
        <taxon>Corallococcus</taxon>
    </lineage>
</organism>
<accession>A0ABX9QHD9</accession>
<dbReference type="InterPro" id="IPR004360">
    <property type="entry name" value="Glyas_Fos-R_dOase_dom"/>
</dbReference>
<proteinExistence type="predicted"/>
<dbReference type="Gene3D" id="3.30.720.120">
    <property type="match status" value="1"/>
</dbReference>
<gene>
    <name evidence="2" type="ORF">D7Y13_21485</name>
</gene>
<dbReference type="InterPro" id="IPR029068">
    <property type="entry name" value="Glyas_Bleomycin-R_OHBP_Dase"/>
</dbReference>
<comment type="caution">
    <text evidence="2">The sequence shown here is derived from an EMBL/GenBank/DDBJ whole genome shotgun (WGS) entry which is preliminary data.</text>
</comment>
<keyword evidence="3" id="KW-1185">Reference proteome</keyword>
<feature type="domain" description="VOC" evidence="1">
    <location>
        <begin position="12"/>
        <end position="139"/>
    </location>
</feature>
<sequence>MRGERKPAMSTPLPSIYPFLRYEDPEAALRFLKQAFGFEERAVYRSPDGAVAHAELTLGHGLIMFGGADSANRMKMASSKQVPAKNQGVYIVVTDPDALFARAKAAGASILMELTNTDYGSRDFSALDPEGNIWSFGTYQPLAAPPPKG</sequence>
<dbReference type="PANTHER" id="PTHR34109">
    <property type="entry name" value="BNAUNNG04460D PROTEIN-RELATED"/>
    <property type="match status" value="1"/>
</dbReference>
<dbReference type="PANTHER" id="PTHR34109:SF1">
    <property type="entry name" value="VOC DOMAIN-CONTAINING PROTEIN"/>
    <property type="match status" value="1"/>
</dbReference>
<protein>
    <recommendedName>
        <fullName evidence="1">VOC domain-containing protein</fullName>
    </recommendedName>
</protein>
<dbReference type="EMBL" id="RAWI01000167">
    <property type="protein sequence ID" value="RKI05896.1"/>
    <property type="molecule type" value="Genomic_DNA"/>
</dbReference>
<dbReference type="InterPro" id="IPR037523">
    <property type="entry name" value="VOC_core"/>
</dbReference>
<evidence type="ECO:0000313" key="2">
    <source>
        <dbReference type="EMBL" id="RKI05896.1"/>
    </source>
</evidence>
<dbReference type="CDD" id="cd08355">
    <property type="entry name" value="TioX_like"/>
    <property type="match status" value="1"/>
</dbReference>
<evidence type="ECO:0000313" key="3">
    <source>
        <dbReference type="Proteomes" id="UP000278907"/>
    </source>
</evidence>
<dbReference type="Pfam" id="PF00903">
    <property type="entry name" value="Glyoxalase"/>
    <property type="match status" value="1"/>
</dbReference>
<evidence type="ECO:0000259" key="1">
    <source>
        <dbReference type="PROSITE" id="PS51819"/>
    </source>
</evidence>
<dbReference type="PROSITE" id="PS51819">
    <property type="entry name" value="VOC"/>
    <property type="match status" value="1"/>
</dbReference>